<sequence length="315" mass="36479">MDLISPAAKMISPISVMQPQKKTMKKIMLYIRSVYKTQEHNIHERHSLTCPPRTRRTRGRSRRGRVRKERRMIYNKPIYQPFTTIPLILKTYLQRLIDRTESTKKIDINLWKSRKKNIHINEHMNKSQSKEALYQESKRLINKYRNLNSFYTDGSVNNDKTGIGIFNQNITLSIRLPDNTTISDAEAYAILKATELAVKSGLNSIIFSDSKSCISAIYTGKSQNPTIIKIINLIINSPINISISWIPSHSGILGNEIADMYAKAATKLNQIEEIPNTKYEDMHKANGQIKFTEANKNIFIKKKHKTHFKKYRKKD</sequence>
<proteinExistence type="inferred from homology"/>
<dbReference type="Pfam" id="PF00075">
    <property type="entry name" value="RNase_H"/>
    <property type="match status" value="1"/>
</dbReference>
<evidence type="ECO:0000256" key="2">
    <source>
        <dbReference type="ARBA" id="ARBA00005300"/>
    </source>
</evidence>
<dbReference type="AlphaFoldDB" id="A0AAV2S7P4"/>
<evidence type="ECO:0000256" key="5">
    <source>
        <dbReference type="ARBA" id="ARBA00022723"/>
    </source>
</evidence>
<feature type="compositionally biased region" description="Basic residues" evidence="8">
    <location>
        <begin position="53"/>
        <end position="66"/>
    </location>
</feature>
<evidence type="ECO:0000256" key="1">
    <source>
        <dbReference type="ARBA" id="ARBA00000077"/>
    </source>
</evidence>
<evidence type="ECO:0000256" key="7">
    <source>
        <dbReference type="ARBA" id="ARBA00022801"/>
    </source>
</evidence>
<evidence type="ECO:0000256" key="8">
    <source>
        <dbReference type="SAM" id="MobiDB-lite"/>
    </source>
</evidence>
<dbReference type="PANTHER" id="PTHR10642:SF26">
    <property type="entry name" value="RIBONUCLEASE H1"/>
    <property type="match status" value="1"/>
</dbReference>
<dbReference type="GO" id="GO:0043137">
    <property type="term" value="P:DNA replication, removal of RNA primer"/>
    <property type="evidence" value="ECO:0007669"/>
    <property type="project" value="TreeGrafter"/>
</dbReference>
<dbReference type="EC" id="3.1.26.4" evidence="3"/>
<dbReference type="Proteomes" id="UP001497623">
    <property type="component" value="Unassembled WGS sequence"/>
</dbReference>
<organism evidence="10 11">
    <name type="scientific">Meganyctiphanes norvegica</name>
    <name type="common">Northern krill</name>
    <name type="synonym">Thysanopoda norvegica</name>
    <dbReference type="NCBI Taxonomy" id="48144"/>
    <lineage>
        <taxon>Eukaryota</taxon>
        <taxon>Metazoa</taxon>
        <taxon>Ecdysozoa</taxon>
        <taxon>Arthropoda</taxon>
        <taxon>Crustacea</taxon>
        <taxon>Multicrustacea</taxon>
        <taxon>Malacostraca</taxon>
        <taxon>Eumalacostraca</taxon>
        <taxon>Eucarida</taxon>
        <taxon>Euphausiacea</taxon>
        <taxon>Euphausiidae</taxon>
        <taxon>Meganyctiphanes</taxon>
    </lineage>
</organism>
<dbReference type="EMBL" id="CAXKWB010051226">
    <property type="protein sequence ID" value="CAL4171157.1"/>
    <property type="molecule type" value="Genomic_DNA"/>
</dbReference>
<dbReference type="Gene3D" id="3.30.420.10">
    <property type="entry name" value="Ribonuclease H-like superfamily/Ribonuclease H"/>
    <property type="match status" value="1"/>
</dbReference>
<feature type="domain" description="RNase H type-1" evidence="9">
    <location>
        <begin position="144"/>
        <end position="267"/>
    </location>
</feature>
<evidence type="ECO:0000256" key="6">
    <source>
        <dbReference type="ARBA" id="ARBA00022759"/>
    </source>
</evidence>
<evidence type="ECO:0000313" key="11">
    <source>
        <dbReference type="Proteomes" id="UP001497623"/>
    </source>
</evidence>
<dbReference type="InterPro" id="IPR012337">
    <property type="entry name" value="RNaseH-like_sf"/>
</dbReference>
<evidence type="ECO:0000313" key="10">
    <source>
        <dbReference type="EMBL" id="CAL4171157.1"/>
    </source>
</evidence>
<dbReference type="InterPro" id="IPR050092">
    <property type="entry name" value="RNase_H"/>
</dbReference>
<dbReference type="GO" id="GO:0004523">
    <property type="term" value="F:RNA-DNA hybrid ribonuclease activity"/>
    <property type="evidence" value="ECO:0007669"/>
    <property type="project" value="UniProtKB-EC"/>
</dbReference>
<evidence type="ECO:0000259" key="9">
    <source>
        <dbReference type="PROSITE" id="PS50879"/>
    </source>
</evidence>
<keyword evidence="11" id="KW-1185">Reference proteome</keyword>
<dbReference type="GO" id="GO:0046872">
    <property type="term" value="F:metal ion binding"/>
    <property type="evidence" value="ECO:0007669"/>
    <property type="project" value="UniProtKB-KW"/>
</dbReference>
<name>A0AAV2S7P4_MEGNR</name>
<comment type="catalytic activity">
    <reaction evidence="1">
        <text>Endonucleolytic cleavage to 5'-phosphomonoester.</text>
        <dbReference type="EC" id="3.1.26.4"/>
    </reaction>
</comment>
<dbReference type="PROSITE" id="PS50879">
    <property type="entry name" value="RNASE_H_1"/>
    <property type="match status" value="1"/>
</dbReference>
<dbReference type="CDD" id="cd09276">
    <property type="entry name" value="Rnase_HI_RT_non_LTR"/>
    <property type="match status" value="1"/>
</dbReference>
<dbReference type="SUPFAM" id="SSF53098">
    <property type="entry name" value="Ribonuclease H-like"/>
    <property type="match status" value="1"/>
</dbReference>
<gene>
    <name evidence="10" type="ORF">MNOR_LOCUS34082</name>
</gene>
<keyword evidence="6" id="KW-0255">Endonuclease</keyword>
<protein>
    <recommendedName>
        <fullName evidence="3">ribonuclease H</fullName>
        <ecNumber evidence="3">3.1.26.4</ecNumber>
    </recommendedName>
</protein>
<dbReference type="InterPro" id="IPR002156">
    <property type="entry name" value="RNaseH_domain"/>
</dbReference>
<keyword evidence="7" id="KW-0378">Hydrolase</keyword>
<dbReference type="GO" id="GO:0003676">
    <property type="term" value="F:nucleic acid binding"/>
    <property type="evidence" value="ECO:0007669"/>
    <property type="project" value="InterPro"/>
</dbReference>
<keyword evidence="5" id="KW-0479">Metal-binding</keyword>
<comment type="similarity">
    <text evidence="2">Belongs to the RNase H family.</text>
</comment>
<evidence type="ECO:0000256" key="4">
    <source>
        <dbReference type="ARBA" id="ARBA00022722"/>
    </source>
</evidence>
<accession>A0AAV2S7P4</accession>
<keyword evidence="4" id="KW-0540">Nuclease</keyword>
<comment type="caution">
    <text evidence="10">The sequence shown here is derived from an EMBL/GenBank/DDBJ whole genome shotgun (WGS) entry which is preliminary data.</text>
</comment>
<reference evidence="10 11" key="1">
    <citation type="submission" date="2024-05" db="EMBL/GenBank/DDBJ databases">
        <authorList>
            <person name="Wallberg A."/>
        </authorList>
    </citation>
    <scope>NUCLEOTIDE SEQUENCE [LARGE SCALE GENOMIC DNA]</scope>
</reference>
<dbReference type="InterPro" id="IPR036397">
    <property type="entry name" value="RNaseH_sf"/>
</dbReference>
<dbReference type="PANTHER" id="PTHR10642">
    <property type="entry name" value="RIBONUCLEASE H1"/>
    <property type="match status" value="1"/>
</dbReference>
<evidence type="ECO:0000256" key="3">
    <source>
        <dbReference type="ARBA" id="ARBA00012180"/>
    </source>
</evidence>
<feature type="region of interest" description="Disordered" evidence="8">
    <location>
        <begin position="42"/>
        <end position="66"/>
    </location>
</feature>